<evidence type="ECO:0000313" key="8">
    <source>
        <dbReference type="Proteomes" id="UP000694400"/>
    </source>
</evidence>
<keyword evidence="2" id="KW-0805">Transcription regulation</keyword>
<sequence length="394" mass="41884">MSCLDVMYQVYGPPQAYFAAAYSPYPQVRAGCRVGGVSAGGWPSGASPKGKREKEKGRGRGGGEAPAACDGERSRAASHLGAGLGAKLAFYSKMQEAPESGSSASTSSSFSGHAAASIKEEDCSPEKERPPEAEYISSRCVLFTYFQGDISAVVDEHFSRALSQPSSFSLGSAKARNAGSWRDGSFPMSQRSFPPSFWNSTYQPSTVPATLSSPLAASRPQRVALRRCHRPLRAGLPARPPAPGWPRGLAPCPPPPPSPPPPPLPRDTEHRLPSPCCRARGLRPPLRPPLRLTAGAHRLCPPPPPHTRRCAHASQPPLRPGKGRGRCHCHLDNTSTLPQRGGGHGTKPRPQRGPRFAASGQKQGSVLVLELSFTLPPLALPSRSLPVRHGGIRS</sequence>
<dbReference type="GO" id="GO:0005634">
    <property type="term" value="C:nucleus"/>
    <property type="evidence" value="ECO:0007669"/>
    <property type="project" value="UniProtKB-SubCell"/>
</dbReference>
<dbReference type="Ensembl" id="ENSAPLT00020019811.1">
    <property type="protein sequence ID" value="ENSAPLP00020018325.1"/>
    <property type="gene ID" value="ENSAPLG00020013062.1"/>
</dbReference>
<comment type="subcellular location">
    <subcellularLocation>
        <location evidence="1">Nucleus</location>
    </subcellularLocation>
</comment>
<dbReference type="Pfam" id="PF07545">
    <property type="entry name" value="Vg_Tdu"/>
    <property type="match status" value="1"/>
</dbReference>
<protein>
    <submittedName>
        <fullName evidence="7">Vestigial like family member 2</fullName>
    </submittedName>
</protein>
<evidence type="ECO:0000256" key="4">
    <source>
        <dbReference type="ARBA" id="ARBA00023242"/>
    </source>
</evidence>
<feature type="compositionally biased region" description="Basic and acidic residues" evidence="6">
    <location>
        <begin position="118"/>
        <end position="131"/>
    </location>
</feature>
<dbReference type="GO" id="GO:0006355">
    <property type="term" value="P:regulation of DNA-templated transcription"/>
    <property type="evidence" value="ECO:0007669"/>
    <property type="project" value="InterPro"/>
</dbReference>
<evidence type="ECO:0000256" key="3">
    <source>
        <dbReference type="ARBA" id="ARBA00023163"/>
    </source>
</evidence>
<keyword evidence="3" id="KW-0804">Transcription</keyword>
<feature type="region of interest" description="Disordered" evidence="6">
    <location>
        <begin position="38"/>
        <end position="74"/>
    </location>
</feature>
<feature type="region of interest" description="Disordered" evidence="6">
    <location>
        <begin position="232"/>
        <end position="288"/>
    </location>
</feature>
<proteinExistence type="inferred from homology"/>
<reference evidence="7" key="2">
    <citation type="submission" date="2025-08" db="UniProtKB">
        <authorList>
            <consortium name="Ensembl"/>
        </authorList>
    </citation>
    <scope>IDENTIFICATION</scope>
</reference>
<dbReference type="PANTHER" id="PTHR15950">
    <property type="entry name" value="TRANSCRIPTION COFACTOR VESTIGIAL-LIKE PROTEIN"/>
    <property type="match status" value="1"/>
</dbReference>
<evidence type="ECO:0000256" key="1">
    <source>
        <dbReference type="ARBA" id="ARBA00004123"/>
    </source>
</evidence>
<dbReference type="Proteomes" id="UP000694400">
    <property type="component" value="Chromosome 3"/>
</dbReference>
<comment type="similarity">
    <text evidence="5">Belongs to the vestigial family.</text>
</comment>
<keyword evidence="4" id="KW-0539">Nucleus</keyword>
<evidence type="ECO:0000313" key="7">
    <source>
        <dbReference type="Ensembl" id="ENSAPLP00020018325.1"/>
    </source>
</evidence>
<evidence type="ECO:0000256" key="5">
    <source>
        <dbReference type="ARBA" id="ARBA00025784"/>
    </source>
</evidence>
<reference evidence="7" key="1">
    <citation type="submission" date="2019-08" db="EMBL/GenBank/DDBJ databases">
        <title>Three high-quality genomes provides insights into domestication of ducks.</title>
        <authorList>
            <person name="Hou Z.C."/>
            <person name="Zhu F."/>
            <person name="Yin Z.T."/>
            <person name="Zhang F."/>
        </authorList>
    </citation>
    <scope>NUCLEOTIDE SEQUENCE [LARGE SCALE GENOMIC DNA]</scope>
</reference>
<dbReference type="PANTHER" id="PTHR15950:SF17">
    <property type="entry name" value="TRANSCRIPTION COFACTOR VESTIGIAL-LIKE PROTEIN 2"/>
    <property type="match status" value="1"/>
</dbReference>
<reference evidence="7" key="3">
    <citation type="submission" date="2025-09" db="UniProtKB">
        <authorList>
            <consortium name="Ensembl"/>
        </authorList>
    </citation>
    <scope>IDENTIFICATION</scope>
</reference>
<evidence type="ECO:0000256" key="6">
    <source>
        <dbReference type="SAM" id="MobiDB-lite"/>
    </source>
</evidence>
<accession>A0A8B9ZH82</accession>
<dbReference type="AlphaFoldDB" id="A0A8B9ZH82"/>
<dbReference type="InterPro" id="IPR011520">
    <property type="entry name" value="Vg_fam"/>
</dbReference>
<feature type="region of interest" description="Disordered" evidence="6">
    <location>
        <begin position="100"/>
        <end position="131"/>
    </location>
</feature>
<feature type="compositionally biased region" description="Pro residues" evidence="6">
    <location>
        <begin position="251"/>
        <end position="265"/>
    </location>
</feature>
<organism evidence="7 8">
    <name type="scientific">Anas platyrhynchos</name>
    <name type="common">Mallard</name>
    <name type="synonym">Anas boschas</name>
    <dbReference type="NCBI Taxonomy" id="8839"/>
    <lineage>
        <taxon>Eukaryota</taxon>
        <taxon>Metazoa</taxon>
        <taxon>Chordata</taxon>
        <taxon>Craniata</taxon>
        <taxon>Vertebrata</taxon>
        <taxon>Euteleostomi</taxon>
        <taxon>Archelosauria</taxon>
        <taxon>Archosauria</taxon>
        <taxon>Dinosauria</taxon>
        <taxon>Saurischia</taxon>
        <taxon>Theropoda</taxon>
        <taxon>Coelurosauria</taxon>
        <taxon>Aves</taxon>
        <taxon>Neognathae</taxon>
        <taxon>Galloanserae</taxon>
        <taxon>Anseriformes</taxon>
        <taxon>Anatidae</taxon>
        <taxon>Anatinae</taxon>
        <taxon>Anas</taxon>
    </lineage>
</organism>
<evidence type="ECO:0000256" key="2">
    <source>
        <dbReference type="ARBA" id="ARBA00023015"/>
    </source>
</evidence>
<feature type="region of interest" description="Disordered" evidence="6">
    <location>
        <begin position="304"/>
        <end position="362"/>
    </location>
</feature>
<feature type="compositionally biased region" description="Low complexity" evidence="6">
    <location>
        <begin position="100"/>
        <end position="117"/>
    </location>
</feature>
<name>A0A8B9ZH82_ANAPL</name>